<protein>
    <submittedName>
        <fullName evidence="7">High affinity methionine permease</fullName>
    </submittedName>
</protein>
<dbReference type="PIRSF" id="PIRSF006060">
    <property type="entry name" value="AA_transporter"/>
    <property type="match status" value="1"/>
</dbReference>
<organism evidence="7 8">
    <name type="scientific">Pterulicium gracile</name>
    <dbReference type="NCBI Taxonomy" id="1884261"/>
    <lineage>
        <taxon>Eukaryota</taxon>
        <taxon>Fungi</taxon>
        <taxon>Dikarya</taxon>
        <taxon>Basidiomycota</taxon>
        <taxon>Agaricomycotina</taxon>
        <taxon>Agaricomycetes</taxon>
        <taxon>Agaricomycetidae</taxon>
        <taxon>Agaricales</taxon>
        <taxon>Pleurotineae</taxon>
        <taxon>Pterulaceae</taxon>
        <taxon>Pterulicium</taxon>
    </lineage>
</organism>
<feature type="transmembrane region" description="Helical" evidence="6">
    <location>
        <begin position="245"/>
        <end position="262"/>
    </location>
</feature>
<dbReference type="GO" id="GO:0016020">
    <property type="term" value="C:membrane"/>
    <property type="evidence" value="ECO:0007669"/>
    <property type="project" value="UniProtKB-SubCell"/>
</dbReference>
<feature type="transmembrane region" description="Helical" evidence="6">
    <location>
        <begin position="208"/>
        <end position="225"/>
    </location>
</feature>
<dbReference type="OrthoDB" id="5982228at2759"/>
<gene>
    <name evidence="7" type="ORF">BDV98DRAFT_434008</name>
</gene>
<name>A0A5C3QKZ2_9AGAR</name>
<keyword evidence="4 6" id="KW-0472">Membrane</keyword>
<dbReference type="InterPro" id="IPR002293">
    <property type="entry name" value="AA/rel_permease1"/>
</dbReference>
<dbReference type="InterPro" id="IPR050598">
    <property type="entry name" value="AminoAcid_Transporter"/>
</dbReference>
<evidence type="ECO:0000313" key="7">
    <source>
        <dbReference type="EMBL" id="TFL02603.1"/>
    </source>
</evidence>
<keyword evidence="2 6" id="KW-0812">Transmembrane</keyword>
<evidence type="ECO:0000256" key="4">
    <source>
        <dbReference type="ARBA" id="ARBA00023136"/>
    </source>
</evidence>
<evidence type="ECO:0000313" key="8">
    <source>
        <dbReference type="Proteomes" id="UP000305067"/>
    </source>
</evidence>
<keyword evidence="8" id="KW-1185">Reference proteome</keyword>
<keyword evidence="3 6" id="KW-1133">Transmembrane helix</keyword>
<feature type="transmembrane region" description="Helical" evidence="6">
    <location>
        <begin position="380"/>
        <end position="401"/>
    </location>
</feature>
<accession>A0A5C3QKZ2</accession>
<dbReference type="AlphaFoldDB" id="A0A5C3QKZ2"/>
<dbReference type="Pfam" id="PF13520">
    <property type="entry name" value="AA_permease_2"/>
    <property type="match status" value="1"/>
</dbReference>
<dbReference type="Gene3D" id="1.20.1740.10">
    <property type="entry name" value="Amino acid/polyamine transporter I"/>
    <property type="match status" value="1"/>
</dbReference>
<reference evidence="7 8" key="1">
    <citation type="journal article" date="2019" name="Nat. Ecol. Evol.">
        <title>Megaphylogeny resolves global patterns of mushroom evolution.</title>
        <authorList>
            <person name="Varga T."/>
            <person name="Krizsan K."/>
            <person name="Foldi C."/>
            <person name="Dima B."/>
            <person name="Sanchez-Garcia M."/>
            <person name="Sanchez-Ramirez S."/>
            <person name="Szollosi G.J."/>
            <person name="Szarkandi J.G."/>
            <person name="Papp V."/>
            <person name="Albert L."/>
            <person name="Andreopoulos W."/>
            <person name="Angelini C."/>
            <person name="Antonin V."/>
            <person name="Barry K.W."/>
            <person name="Bougher N.L."/>
            <person name="Buchanan P."/>
            <person name="Buyck B."/>
            <person name="Bense V."/>
            <person name="Catcheside P."/>
            <person name="Chovatia M."/>
            <person name="Cooper J."/>
            <person name="Damon W."/>
            <person name="Desjardin D."/>
            <person name="Finy P."/>
            <person name="Geml J."/>
            <person name="Haridas S."/>
            <person name="Hughes K."/>
            <person name="Justo A."/>
            <person name="Karasinski D."/>
            <person name="Kautmanova I."/>
            <person name="Kiss B."/>
            <person name="Kocsube S."/>
            <person name="Kotiranta H."/>
            <person name="LaButti K.M."/>
            <person name="Lechner B.E."/>
            <person name="Liimatainen K."/>
            <person name="Lipzen A."/>
            <person name="Lukacs Z."/>
            <person name="Mihaltcheva S."/>
            <person name="Morgado L.N."/>
            <person name="Niskanen T."/>
            <person name="Noordeloos M.E."/>
            <person name="Ohm R.A."/>
            <person name="Ortiz-Santana B."/>
            <person name="Ovrebo C."/>
            <person name="Racz N."/>
            <person name="Riley R."/>
            <person name="Savchenko A."/>
            <person name="Shiryaev A."/>
            <person name="Soop K."/>
            <person name="Spirin V."/>
            <person name="Szebenyi C."/>
            <person name="Tomsovsky M."/>
            <person name="Tulloss R.E."/>
            <person name="Uehling J."/>
            <person name="Grigoriev I.V."/>
            <person name="Vagvolgyi C."/>
            <person name="Papp T."/>
            <person name="Martin F.M."/>
            <person name="Miettinen O."/>
            <person name="Hibbett D.S."/>
            <person name="Nagy L.G."/>
        </authorList>
    </citation>
    <scope>NUCLEOTIDE SEQUENCE [LARGE SCALE GENOMIC DNA]</scope>
    <source>
        <strain evidence="7 8">CBS 309.79</strain>
    </source>
</reference>
<dbReference type="PANTHER" id="PTHR11785:SF498">
    <property type="entry name" value="HIGH-AFFINITY METHIONINE PERMEASE"/>
    <property type="match status" value="1"/>
</dbReference>
<evidence type="ECO:0000256" key="6">
    <source>
        <dbReference type="SAM" id="Phobius"/>
    </source>
</evidence>
<evidence type="ECO:0000256" key="3">
    <source>
        <dbReference type="ARBA" id="ARBA00022989"/>
    </source>
</evidence>
<feature type="region of interest" description="Disordered" evidence="5">
    <location>
        <begin position="1"/>
        <end position="26"/>
    </location>
</feature>
<feature type="transmembrane region" description="Helical" evidence="6">
    <location>
        <begin position="55"/>
        <end position="80"/>
    </location>
</feature>
<sequence length="537" mass="58564">MASTTAAAYPDEKAAGYNGPQSVDAPQGERDFFVAVNNASDGEDYDNVPQKKRQLGIFSVVLLIFNRVVGTGIFATPATILRSGGSVGMSFMMWLIGAFIAMAGTAVYMEFGTGLPRNGGEKNYLEYIYRHPKFLITCTFGTYAALLGWCAGNSLVFGEYIIVAARQEPTQWNTRGIAFAVITFAFIVHTTAFKWGLRLQNLLGSFKVGLLLFVALSGFAALAGRVRVDPKPDNFSNAFEGTGDINANAFVNGMYSVIWSYIGYSNANYALTEIKNPVRTLRIAGPLAIGVITVLYMLVNVAYFAAVPKEEILTGGRTVAAAFFRNMFGPTAERALSVFVALSALGNILSVLFSQGRVVQELAREGVLPFSSFFASNRPFGAPMAGLGLQWAMSLVIILAPPPGDAFNLVVNLVSYPLTIINSAISGGLILLYTPFLEHWDWNPPFRASLPVVVFFFVANVFLAVAPLIPPAPERTVYLDLPYYLHVVISIGIFTLGAFYWLVWVKILPKFGNYKLERVWVKQADGVSRAVITKTRL</sequence>
<feature type="transmembrane region" description="Helical" evidence="6">
    <location>
        <begin position="413"/>
        <end position="436"/>
    </location>
</feature>
<feature type="transmembrane region" description="Helical" evidence="6">
    <location>
        <begin position="448"/>
        <end position="469"/>
    </location>
</feature>
<feature type="transmembrane region" description="Helical" evidence="6">
    <location>
        <begin position="134"/>
        <end position="157"/>
    </location>
</feature>
<evidence type="ECO:0000256" key="1">
    <source>
        <dbReference type="ARBA" id="ARBA00004141"/>
    </source>
</evidence>
<proteinExistence type="predicted"/>
<feature type="transmembrane region" description="Helical" evidence="6">
    <location>
        <begin position="481"/>
        <end position="505"/>
    </location>
</feature>
<feature type="transmembrane region" description="Helical" evidence="6">
    <location>
        <begin position="335"/>
        <end position="359"/>
    </location>
</feature>
<feature type="transmembrane region" description="Helical" evidence="6">
    <location>
        <begin position="92"/>
        <end position="113"/>
    </location>
</feature>
<evidence type="ECO:0000256" key="2">
    <source>
        <dbReference type="ARBA" id="ARBA00022692"/>
    </source>
</evidence>
<dbReference type="STRING" id="1884261.A0A5C3QKZ2"/>
<evidence type="ECO:0000256" key="5">
    <source>
        <dbReference type="SAM" id="MobiDB-lite"/>
    </source>
</evidence>
<feature type="transmembrane region" description="Helical" evidence="6">
    <location>
        <begin position="283"/>
        <end position="306"/>
    </location>
</feature>
<dbReference type="GO" id="GO:0015179">
    <property type="term" value="F:L-amino acid transmembrane transporter activity"/>
    <property type="evidence" value="ECO:0007669"/>
    <property type="project" value="TreeGrafter"/>
</dbReference>
<dbReference type="PANTHER" id="PTHR11785">
    <property type="entry name" value="AMINO ACID TRANSPORTER"/>
    <property type="match status" value="1"/>
</dbReference>
<dbReference type="FunFam" id="1.20.1740.10:FF:000025">
    <property type="entry name" value="High-affinity methionine permease"/>
    <property type="match status" value="1"/>
</dbReference>
<feature type="transmembrane region" description="Helical" evidence="6">
    <location>
        <begin position="177"/>
        <end position="196"/>
    </location>
</feature>
<comment type="subcellular location">
    <subcellularLocation>
        <location evidence="1">Membrane</location>
        <topology evidence="1">Multi-pass membrane protein</topology>
    </subcellularLocation>
</comment>
<dbReference type="Proteomes" id="UP000305067">
    <property type="component" value="Unassembled WGS sequence"/>
</dbReference>
<dbReference type="EMBL" id="ML178822">
    <property type="protein sequence ID" value="TFL02603.1"/>
    <property type="molecule type" value="Genomic_DNA"/>
</dbReference>